<dbReference type="InterPro" id="IPR010982">
    <property type="entry name" value="Lambda_DNA-bd_dom_sf"/>
</dbReference>
<dbReference type="PANTHER" id="PTHR46558">
    <property type="entry name" value="TRACRIPTIONAL REGULATORY PROTEIN-RELATED-RELATED"/>
    <property type="match status" value="1"/>
</dbReference>
<name>A0A841YN30_9LIST</name>
<organism evidence="3 5">
    <name type="scientific">Listeria booriae</name>
    <dbReference type="NCBI Taxonomy" id="1552123"/>
    <lineage>
        <taxon>Bacteria</taxon>
        <taxon>Bacillati</taxon>
        <taxon>Bacillota</taxon>
        <taxon>Bacilli</taxon>
        <taxon>Bacillales</taxon>
        <taxon>Listeriaceae</taxon>
        <taxon>Listeria</taxon>
    </lineage>
</organism>
<feature type="domain" description="HTH cro/C1-type" evidence="2">
    <location>
        <begin position="8"/>
        <end position="63"/>
    </location>
</feature>
<dbReference type="EMBL" id="JAARPT010000006">
    <property type="protein sequence ID" value="MBC1402102.1"/>
    <property type="molecule type" value="Genomic_DNA"/>
</dbReference>
<keyword evidence="1" id="KW-0238">DNA-binding</keyword>
<dbReference type="Gene3D" id="1.10.260.40">
    <property type="entry name" value="lambda repressor-like DNA-binding domains"/>
    <property type="match status" value="1"/>
</dbReference>
<dbReference type="Pfam" id="PF01381">
    <property type="entry name" value="HTH_3"/>
    <property type="match status" value="1"/>
</dbReference>
<comment type="caution">
    <text evidence="3">The sequence shown here is derived from an EMBL/GenBank/DDBJ whole genome shotgun (WGS) entry which is preliminary data.</text>
</comment>
<dbReference type="InterPro" id="IPR001387">
    <property type="entry name" value="Cro/C1-type_HTH"/>
</dbReference>
<evidence type="ECO:0000313" key="5">
    <source>
        <dbReference type="Proteomes" id="UP000544413"/>
    </source>
</evidence>
<reference evidence="5 6" key="1">
    <citation type="submission" date="2020-03" db="EMBL/GenBank/DDBJ databases">
        <title>Soil Listeria distribution.</title>
        <authorList>
            <person name="Liao J."/>
            <person name="Wiedmann M."/>
        </authorList>
    </citation>
    <scope>NUCLEOTIDE SEQUENCE [LARGE SCALE GENOMIC DNA]</scope>
    <source>
        <strain evidence="4 6">FSL L7-1299</strain>
        <strain evidence="3 5">FSL L7-1658</strain>
    </source>
</reference>
<dbReference type="PANTHER" id="PTHR46558:SF11">
    <property type="entry name" value="HTH-TYPE TRANSCRIPTIONAL REGULATOR XRE"/>
    <property type="match status" value="1"/>
</dbReference>
<accession>A0A841YN30</accession>
<dbReference type="SUPFAM" id="SSF47413">
    <property type="entry name" value="lambda repressor-like DNA-binding domains"/>
    <property type="match status" value="1"/>
</dbReference>
<sequence>METMGSRIKRLRLMKNMTQEELGEKVGLKRAAINKYEKGNVENMKRSIILKMSEVLNVSPNYLMALRDDGEVHLEIKKLSDNKELNKWLYDMINHKPEELMKLKQMWEVMNSK</sequence>
<dbReference type="Proteomes" id="UP000574104">
    <property type="component" value="Unassembled WGS sequence"/>
</dbReference>
<gene>
    <name evidence="3" type="ORF">HB836_10985</name>
    <name evidence="4" type="ORF">HB904_16780</name>
</gene>
<dbReference type="RefSeq" id="WP_185406261.1">
    <property type="nucleotide sequence ID" value="NZ_JAARPT010000006.1"/>
</dbReference>
<protein>
    <submittedName>
        <fullName evidence="3">Helix-turn-helix transcriptional regulator</fullName>
    </submittedName>
</protein>
<dbReference type="EMBL" id="JAARSH010000015">
    <property type="protein sequence ID" value="MBC1617834.1"/>
    <property type="molecule type" value="Genomic_DNA"/>
</dbReference>
<evidence type="ECO:0000313" key="3">
    <source>
        <dbReference type="EMBL" id="MBC1402102.1"/>
    </source>
</evidence>
<proteinExistence type="predicted"/>
<dbReference type="Proteomes" id="UP000544413">
    <property type="component" value="Unassembled WGS sequence"/>
</dbReference>
<dbReference type="PROSITE" id="PS50943">
    <property type="entry name" value="HTH_CROC1"/>
    <property type="match status" value="1"/>
</dbReference>
<dbReference type="SMART" id="SM00530">
    <property type="entry name" value="HTH_XRE"/>
    <property type="match status" value="1"/>
</dbReference>
<dbReference type="AlphaFoldDB" id="A0A841YN30"/>
<evidence type="ECO:0000313" key="6">
    <source>
        <dbReference type="Proteomes" id="UP000574104"/>
    </source>
</evidence>
<evidence type="ECO:0000313" key="4">
    <source>
        <dbReference type="EMBL" id="MBC1617834.1"/>
    </source>
</evidence>
<evidence type="ECO:0000256" key="1">
    <source>
        <dbReference type="ARBA" id="ARBA00023125"/>
    </source>
</evidence>
<evidence type="ECO:0000259" key="2">
    <source>
        <dbReference type="PROSITE" id="PS50943"/>
    </source>
</evidence>
<dbReference type="GO" id="GO:0003677">
    <property type="term" value="F:DNA binding"/>
    <property type="evidence" value="ECO:0007669"/>
    <property type="project" value="UniProtKB-KW"/>
</dbReference>
<dbReference type="CDD" id="cd00093">
    <property type="entry name" value="HTH_XRE"/>
    <property type="match status" value="1"/>
</dbReference>